<dbReference type="AlphaFoldDB" id="A0A1J5GIH7"/>
<name>A0A1J5GIH7_9BACT</name>
<protein>
    <submittedName>
        <fullName evidence="3">Ethanolamine utilization protein EutN</fullName>
    </submittedName>
</protein>
<organism evidence="3 7">
    <name type="scientific">Candidatus Infernicultor aquiphilus</name>
    <dbReference type="NCBI Taxonomy" id="1805029"/>
    <lineage>
        <taxon>Bacteria</taxon>
        <taxon>Pseudomonadati</taxon>
        <taxon>Atribacterota</taxon>
        <taxon>Candidatus Phoenicimicrobiia</taxon>
        <taxon>Candidatus Pheonicimicrobiales</taxon>
        <taxon>Candidatus Phoenicimicrobiaceae</taxon>
        <taxon>Candidatus Infernicultor</taxon>
    </lineage>
</organism>
<dbReference type="RefSeq" id="WP_406608337.1">
    <property type="nucleotide sequence ID" value="NZ_PFKO01000341.1"/>
</dbReference>
<comment type="subcellular location">
    <subcellularLocation>
        <location evidence="1">Bacterial microcompartment</location>
    </subcellularLocation>
</comment>
<dbReference type="Proteomes" id="UP000228560">
    <property type="component" value="Unassembled WGS sequence"/>
</dbReference>
<sequence>MKLGKVIGNVICTQKVDSFQGIKLLLLQPLNEKLEEVEEPVVACDTVQAGLNDIVFYEGGREAALGLKNWFNPSDLTIMGLVDQVNIGE</sequence>
<gene>
    <name evidence="3" type="ORF">AUK42_07670</name>
    <name evidence="6" type="ORF">CO097_01850</name>
    <name evidence="5" type="ORF">COZ07_09315</name>
    <name evidence="4" type="ORF">COZ58_07985</name>
</gene>
<accession>A0A2M7K5D1</accession>
<comment type="caution">
    <text evidence="3">The sequence shown here is derived from an EMBL/GenBank/DDBJ whole genome shotgun (WGS) entry which is preliminary data.</text>
</comment>
<dbReference type="Proteomes" id="UP000231493">
    <property type="component" value="Unassembled WGS sequence"/>
</dbReference>
<evidence type="ECO:0000313" key="8">
    <source>
        <dbReference type="Proteomes" id="UP000228560"/>
    </source>
</evidence>
<keyword evidence="2" id="KW-1283">Bacterial microcompartment</keyword>
<dbReference type="Proteomes" id="UP000182763">
    <property type="component" value="Unassembled WGS sequence"/>
</dbReference>
<evidence type="ECO:0000256" key="2">
    <source>
        <dbReference type="ARBA" id="ARBA00024446"/>
    </source>
</evidence>
<dbReference type="Pfam" id="PF03319">
    <property type="entry name" value="EutN_CcmL"/>
    <property type="match status" value="1"/>
</dbReference>
<dbReference type="Gene3D" id="2.40.50.220">
    <property type="entry name" value="EutN/Ccml"/>
    <property type="match status" value="1"/>
</dbReference>
<dbReference type="EMBL" id="PFTV01000044">
    <property type="protein sequence ID" value="PJB57625.1"/>
    <property type="molecule type" value="Genomic_DNA"/>
</dbReference>
<dbReference type="PROSITE" id="PS51932">
    <property type="entry name" value="BMV"/>
    <property type="match status" value="1"/>
</dbReference>
<dbReference type="EMBL" id="PFKO01000341">
    <property type="protein sequence ID" value="PIY31431.1"/>
    <property type="molecule type" value="Genomic_DNA"/>
</dbReference>
<dbReference type="Proteomes" id="UP000230646">
    <property type="component" value="Unassembled WGS sequence"/>
</dbReference>
<dbReference type="CDD" id="cd01614">
    <property type="entry name" value="EutN_CcmL"/>
    <property type="match status" value="1"/>
</dbReference>
<evidence type="ECO:0000313" key="9">
    <source>
        <dbReference type="Proteomes" id="UP000230646"/>
    </source>
</evidence>
<dbReference type="SUPFAM" id="SSF159133">
    <property type="entry name" value="EutN/CcmL-like"/>
    <property type="match status" value="1"/>
</dbReference>
<dbReference type="PANTHER" id="PTHR36539:SF1">
    <property type="entry name" value="BACTERIAL MICROCOMPARTMENT SHELL VERTEX PROTEIN EUTN"/>
    <property type="match status" value="1"/>
</dbReference>
<dbReference type="EMBL" id="PFIP01000165">
    <property type="protein sequence ID" value="PIX33341.1"/>
    <property type="molecule type" value="Genomic_DNA"/>
</dbReference>
<reference evidence="3 7" key="1">
    <citation type="journal article" date="2016" name="Environ. Microbiol.">
        <title>Genomic resolution of a cold subsurface aquifer community provides metabolic insights for novel microbes adapted to high CO concentrations.</title>
        <authorList>
            <person name="Probst A.J."/>
            <person name="Castelle C.J."/>
            <person name="Singh A."/>
            <person name="Brown C.T."/>
            <person name="Anantharaman K."/>
            <person name="Sharon I."/>
            <person name="Hug L.A."/>
            <person name="Burstein D."/>
            <person name="Emerson J.B."/>
            <person name="Thomas B.C."/>
            <person name="Banfield J.F."/>
        </authorList>
    </citation>
    <scope>NUCLEOTIDE SEQUENCE [LARGE SCALE GENOMIC DNA]</scope>
    <source>
        <strain evidence="3">CG2_30_33_13</strain>
    </source>
</reference>
<evidence type="ECO:0000313" key="4">
    <source>
        <dbReference type="EMBL" id="PIX33341.1"/>
    </source>
</evidence>
<accession>A0A1J5GIH7</accession>
<evidence type="ECO:0000256" key="1">
    <source>
        <dbReference type="ARBA" id="ARBA00024322"/>
    </source>
</evidence>
<evidence type="ECO:0000313" key="3">
    <source>
        <dbReference type="EMBL" id="OIP66840.1"/>
    </source>
</evidence>
<dbReference type="EMBL" id="MNYY01000149">
    <property type="protein sequence ID" value="OIP66840.1"/>
    <property type="molecule type" value="Genomic_DNA"/>
</dbReference>
<dbReference type="PANTHER" id="PTHR36539">
    <property type="entry name" value="ETHANOLAMINE UTILIZATION PROTEIN EUTN"/>
    <property type="match status" value="1"/>
</dbReference>
<evidence type="ECO:0000313" key="5">
    <source>
        <dbReference type="EMBL" id="PIY31431.1"/>
    </source>
</evidence>
<reference evidence="4" key="3">
    <citation type="submission" date="2017-09" db="EMBL/GenBank/DDBJ databases">
        <title>Depth-based differentiation of microbial function through sediment-hosted aquifers and enrichment of novel symbionts in the deep terrestrial subsurface.</title>
        <authorList>
            <person name="Probst A.J."/>
            <person name="Ladd B."/>
            <person name="Jarett J.K."/>
            <person name="Geller-Mcgrath D.E."/>
            <person name="Sieber C.M.K."/>
            <person name="Emerson J.B."/>
            <person name="Anantharaman K."/>
            <person name="Thomas B.C."/>
            <person name="Malmstrom R."/>
            <person name="Stieglmeier M."/>
            <person name="Klingl A."/>
            <person name="Woyke T."/>
            <person name="Ryan C.M."/>
            <person name="Banfield J.F."/>
        </authorList>
    </citation>
    <scope>NUCLEOTIDE SEQUENCE</scope>
    <source>
        <strain evidence="4">CG_4_8_14_3_um_filter_34_18</strain>
    </source>
</reference>
<proteinExistence type="predicted"/>
<dbReference type="GO" id="GO:0031469">
    <property type="term" value="C:bacterial microcompartment"/>
    <property type="evidence" value="ECO:0007669"/>
    <property type="project" value="UniProtKB-SubCell"/>
</dbReference>
<accession>A0A2M7PLZ4</accession>
<reference evidence="8 9" key="2">
    <citation type="submission" date="2017-09" db="EMBL/GenBank/DDBJ databases">
        <title>Depth-based differentiation of microbial function through sediment-hosted aquifers and enrichment of novel symbionts in the deep terrestrial subsurface.</title>
        <authorList>
            <person name="Probst A.J."/>
            <person name="Ladd B."/>
            <person name="Jarett J.K."/>
            <person name="Geller-Mcgrath D.E."/>
            <person name="Sieber C.M."/>
            <person name="Emerson J.B."/>
            <person name="Anantharaman K."/>
            <person name="Thomas B.C."/>
            <person name="Malmstrom R."/>
            <person name="Stieglmeier M."/>
            <person name="Klingl A."/>
            <person name="Woyke T."/>
            <person name="Ryan C.M."/>
            <person name="Banfield J.F."/>
        </authorList>
    </citation>
    <scope>NUCLEOTIDE SEQUENCE [LARGE SCALE GENOMIC DNA]</scope>
    <source>
        <strain evidence="5">CG_4_10_14_3_um_filter_34_13</strain>
        <strain evidence="6">CG_4_9_14_3_um_filter_33_16</strain>
    </source>
</reference>
<evidence type="ECO:0000313" key="7">
    <source>
        <dbReference type="Proteomes" id="UP000182763"/>
    </source>
</evidence>
<dbReference type="InterPro" id="IPR036677">
    <property type="entry name" value="EutN_CcmL_sf"/>
</dbReference>
<dbReference type="STRING" id="1805029.AUK42_07670"/>
<dbReference type="InterPro" id="IPR004992">
    <property type="entry name" value="EutN_CcmL"/>
</dbReference>
<evidence type="ECO:0000313" key="6">
    <source>
        <dbReference type="EMBL" id="PJB57625.1"/>
    </source>
</evidence>
<accession>A0A2M8CEX4</accession>